<gene>
    <name evidence="5" type="primary">ysgA</name>
    <name evidence="5" type="ordered locus">LSA_06340</name>
</gene>
<evidence type="ECO:0000259" key="4">
    <source>
        <dbReference type="SMART" id="SM00967"/>
    </source>
</evidence>
<dbReference type="GO" id="GO:0008173">
    <property type="term" value="F:RNA methyltransferase activity"/>
    <property type="evidence" value="ECO:0007669"/>
    <property type="project" value="InterPro"/>
</dbReference>
<evidence type="ECO:0000256" key="3">
    <source>
        <dbReference type="ARBA" id="ARBA00022679"/>
    </source>
</evidence>
<organism evidence="5 6">
    <name type="scientific">Fructilactobacillus sanfranciscensis (strain TMW 1.1304)</name>
    <name type="common">Lactobacillus sanfranciscensis</name>
    <dbReference type="NCBI Taxonomy" id="714313"/>
    <lineage>
        <taxon>Bacteria</taxon>
        <taxon>Bacillati</taxon>
        <taxon>Bacillota</taxon>
        <taxon>Bacilli</taxon>
        <taxon>Lactobacillales</taxon>
        <taxon>Lactobacillaceae</taxon>
        <taxon>Fructilactobacillus</taxon>
    </lineage>
</organism>
<dbReference type="GO" id="GO:0005737">
    <property type="term" value="C:cytoplasm"/>
    <property type="evidence" value="ECO:0007669"/>
    <property type="project" value="UniProtKB-ARBA"/>
</dbReference>
<keyword evidence="6" id="KW-1185">Reference proteome</keyword>
<dbReference type="GO" id="GO:0003723">
    <property type="term" value="F:RNA binding"/>
    <property type="evidence" value="ECO:0007669"/>
    <property type="project" value="InterPro"/>
</dbReference>
<dbReference type="InterPro" id="IPR053888">
    <property type="entry name" value="MRM3-like_sub_bind"/>
</dbReference>
<evidence type="ECO:0000256" key="1">
    <source>
        <dbReference type="ARBA" id="ARBA00007228"/>
    </source>
</evidence>
<dbReference type="InterPro" id="IPR051259">
    <property type="entry name" value="rRNA_Methyltransferase"/>
</dbReference>
<dbReference type="CDD" id="cd18095">
    <property type="entry name" value="SpoU-like_rRNA-MTase"/>
    <property type="match status" value="1"/>
</dbReference>
<proteinExistence type="inferred from homology"/>
<dbReference type="GO" id="GO:0006396">
    <property type="term" value="P:RNA processing"/>
    <property type="evidence" value="ECO:0007669"/>
    <property type="project" value="InterPro"/>
</dbReference>
<accession>G2KW81</accession>
<dbReference type="PANTHER" id="PTHR43191:SF2">
    <property type="entry name" value="RRNA METHYLTRANSFERASE 3, MITOCHONDRIAL"/>
    <property type="match status" value="1"/>
</dbReference>
<dbReference type="PANTHER" id="PTHR43191">
    <property type="entry name" value="RRNA METHYLTRANSFERASE 3"/>
    <property type="match status" value="1"/>
</dbReference>
<dbReference type="EMBL" id="CP002461">
    <property type="protein sequence ID" value="AEN99057.1"/>
    <property type="molecule type" value="Genomic_DNA"/>
</dbReference>
<dbReference type="GO" id="GO:0032259">
    <property type="term" value="P:methylation"/>
    <property type="evidence" value="ECO:0007669"/>
    <property type="project" value="UniProtKB-KW"/>
</dbReference>
<dbReference type="KEGG" id="lsn:LSA_06340"/>
<dbReference type="InterPro" id="IPR013123">
    <property type="entry name" value="SpoU_subst-bd"/>
</dbReference>
<dbReference type="InterPro" id="IPR029028">
    <property type="entry name" value="Alpha/beta_knot_MTases"/>
</dbReference>
<dbReference type="Proteomes" id="UP000001285">
    <property type="component" value="Chromosome"/>
</dbReference>
<dbReference type="Pfam" id="PF22435">
    <property type="entry name" value="MRM3-like_sub_bind"/>
    <property type="match status" value="1"/>
</dbReference>
<evidence type="ECO:0000256" key="2">
    <source>
        <dbReference type="ARBA" id="ARBA00022603"/>
    </source>
</evidence>
<dbReference type="AlphaFoldDB" id="G2KW81"/>
<name>G2KW81_FRUST</name>
<sequence length="263" mass="28935">MNLRKNSYMERIASKQNKKVKELKKLATAKGRKKSDQYLIESWHLVQEAINNLPKKDVISIFVTDDQYLEHGSDLKDLNVISISDEIASEIASTSTTQGIFALCKINNQSLLDVKLDGAWLLLDDIQDPGNIGTMVRTADAAGFAGVIFGDGTASQYNSKVQRSMQGSQFHIKLVKAPLSSAVEKLKLQKTPIYGTELNPDAVNYKEITPLSDFALIMGNEGNGMNKSLLKETTNNLYIPIKGKAESLNVAIAAAVIMFQIIK</sequence>
<dbReference type="SMART" id="SM00967">
    <property type="entry name" value="SpoU_sub_bind"/>
    <property type="match status" value="1"/>
</dbReference>
<dbReference type="STRING" id="714313.LSA_06340"/>
<feature type="domain" description="RNA 2-O ribose methyltransferase substrate binding" evidence="4">
    <location>
        <begin position="39"/>
        <end position="110"/>
    </location>
</feature>
<dbReference type="eggNOG" id="COG0566">
    <property type="taxonomic scope" value="Bacteria"/>
</dbReference>
<comment type="similarity">
    <text evidence="1">Belongs to the class IV-like SAM-binding methyltransferase superfamily. RNA methyltransferase TrmH family.</text>
</comment>
<evidence type="ECO:0000313" key="6">
    <source>
        <dbReference type="Proteomes" id="UP000001285"/>
    </source>
</evidence>
<dbReference type="Gene3D" id="3.40.1280.10">
    <property type="match status" value="1"/>
</dbReference>
<keyword evidence="3 5" id="KW-0808">Transferase</keyword>
<dbReference type="InterPro" id="IPR029064">
    <property type="entry name" value="Ribosomal_eL30-like_sf"/>
</dbReference>
<dbReference type="SUPFAM" id="SSF75217">
    <property type="entry name" value="alpha/beta knot"/>
    <property type="match status" value="1"/>
</dbReference>
<keyword evidence="2 5" id="KW-0489">Methyltransferase</keyword>
<evidence type="ECO:0000313" key="5">
    <source>
        <dbReference type="EMBL" id="AEN99057.1"/>
    </source>
</evidence>
<reference evidence="5 6" key="1">
    <citation type="journal article" date="2011" name="Microb. Cell Fact.">
        <title>Genomic analysis reveals Lactobacillus sanfranciscensis as stable element in traditional sourdoughs.</title>
        <authorList>
            <person name="Vogel R.F."/>
            <person name="Pavlovic M."/>
            <person name="Ehrmann M.A."/>
            <person name="Wiezer A."/>
            <person name="Liesegang H."/>
            <person name="Offschanka S."/>
            <person name="Voget S."/>
            <person name="Angelov A."/>
            <person name="Bocker G."/>
            <person name="Liebl W."/>
        </authorList>
    </citation>
    <scope>NUCLEOTIDE SEQUENCE [LARGE SCALE GENOMIC DNA]</scope>
    <source>
        <strain evidence="5 6">TMW 1.1304</strain>
    </source>
</reference>
<dbReference type="InterPro" id="IPR029026">
    <property type="entry name" value="tRNA_m1G_MTases_N"/>
</dbReference>
<dbReference type="SUPFAM" id="SSF55315">
    <property type="entry name" value="L30e-like"/>
    <property type="match status" value="1"/>
</dbReference>
<dbReference type="InterPro" id="IPR001537">
    <property type="entry name" value="SpoU_MeTrfase"/>
</dbReference>
<dbReference type="Pfam" id="PF00588">
    <property type="entry name" value="SpoU_methylase"/>
    <property type="match status" value="1"/>
</dbReference>
<dbReference type="Gene3D" id="3.30.1330.30">
    <property type="match status" value="1"/>
</dbReference>
<dbReference type="HOGENOM" id="CLU_021322_3_2_9"/>
<protein>
    <submittedName>
        <fullName evidence="5">Uncharacterized tRNA/rRNA methyltransferase ysgA</fullName>
    </submittedName>
</protein>